<dbReference type="OrthoDB" id="9816293at2"/>
<gene>
    <name evidence="1" type="ORF">C7443_1045</name>
</gene>
<accession>A0A317MVB4</accession>
<organism evidence="1 2">
    <name type="scientific">Plasticicumulans acidivorans</name>
    <dbReference type="NCBI Taxonomy" id="886464"/>
    <lineage>
        <taxon>Bacteria</taxon>
        <taxon>Pseudomonadati</taxon>
        <taxon>Pseudomonadota</taxon>
        <taxon>Gammaproteobacteria</taxon>
        <taxon>Candidatus Competibacteraceae</taxon>
        <taxon>Plasticicumulans</taxon>
    </lineage>
</organism>
<dbReference type="RefSeq" id="WP_110018053.1">
    <property type="nucleotide sequence ID" value="NZ_QGTJ01000004.1"/>
</dbReference>
<keyword evidence="2" id="KW-1185">Reference proteome</keyword>
<evidence type="ECO:0000313" key="1">
    <source>
        <dbReference type="EMBL" id="PWV62211.1"/>
    </source>
</evidence>
<evidence type="ECO:0000313" key="2">
    <source>
        <dbReference type="Proteomes" id="UP000246569"/>
    </source>
</evidence>
<reference evidence="1 2" key="1">
    <citation type="submission" date="2018-05" db="EMBL/GenBank/DDBJ databases">
        <title>Genomic Encyclopedia of Type Strains, Phase IV (KMG-IV): sequencing the most valuable type-strain genomes for metagenomic binning, comparative biology and taxonomic classification.</title>
        <authorList>
            <person name="Goeker M."/>
        </authorList>
    </citation>
    <scope>NUCLEOTIDE SEQUENCE [LARGE SCALE GENOMIC DNA]</scope>
    <source>
        <strain evidence="1 2">DSM 23606</strain>
    </source>
</reference>
<dbReference type="InterPro" id="IPR007401">
    <property type="entry name" value="DUF454"/>
</dbReference>
<dbReference type="AlphaFoldDB" id="A0A317MVB4"/>
<dbReference type="PANTHER" id="PTHR35813:SF1">
    <property type="entry name" value="INNER MEMBRANE PROTEIN YBAN"/>
    <property type="match status" value="1"/>
</dbReference>
<evidence type="ECO:0008006" key="3">
    <source>
        <dbReference type="Google" id="ProtNLM"/>
    </source>
</evidence>
<comment type="caution">
    <text evidence="1">The sequence shown here is derived from an EMBL/GenBank/DDBJ whole genome shotgun (WGS) entry which is preliminary data.</text>
</comment>
<protein>
    <recommendedName>
        <fullName evidence="3">DUF454 domain-containing protein</fullName>
    </recommendedName>
</protein>
<dbReference type="Proteomes" id="UP000246569">
    <property type="component" value="Unassembled WGS sequence"/>
</dbReference>
<dbReference type="PANTHER" id="PTHR35813">
    <property type="entry name" value="INNER MEMBRANE PROTEIN YBAN"/>
    <property type="match status" value="1"/>
</dbReference>
<proteinExistence type="predicted"/>
<dbReference type="EMBL" id="QGTJ01000004">
    <property type="protein sequence ID" value="PWV62211.1"/>
    <property type="molecule type" value="Genomic_DNA"/>
</dbReference>
<name>A0A317MVB4_9GAMM</name>
<dbReference type="Pfam" id="PF04304">
    <property type="entry name" value="DUF454"/>
    <property type="match status" value="1"/>
</dbReference>
<dbReference type="GO" id="GO:0005886">
    <property type="term" value="C:plasma membrane"/>
    <property type="evidence" value="ECO:0007669"/>
    <property type="project" value="TreeGrafter"/>
</dbReference>
<sequence length="145" mass="15286">MYATLDSASLDLGPLAACPAHRPVRSPLARGLLLALGVSMFALGALGLVLPLLPTLAFWLVAAWSLVRARPALATPLLEHRRFGPTLRDFLCYGVVRRPAKRIAIGGMTASLAGSVLVLEPSFALAALVATWATASVWFASRPEG</sequence>